<dbReference type="Pfam" id="PF00288">
    <property type="entry name" value="GHMP_kinases_N"/>
    <property type="match status" value="1"/>
</dbReference>
<evidence type="ECO:0000256" key="12">
    <source>
        <dbReference type="ARBA" id="ARBA00022955"/>
    </source>
</evidence>
<organism evidence="21 22">
    <name type="scientific">Hibiscus syriacus</name>
    <name type="common">Rose of Sharon</name>
    <dbReference type="NCBI Taxonomy" id="106335"/>
    <lineage>
        <taxon>Eukaryota</taxon>
        <taxon>Viridiplantae</taxon>
        <taxon>Streptophyta</taxon>
        <taxon>Embryophyta</taxon>
        <taxon>Tracheophyta</taxon>
        <taxon>Spermatophyta</taxon>
        <taxon>Magnoliopsida</taxon>
        <taxon>eudicotyledons</taxon>
        <taxon>Gunneridae</taxon>
        <taxon>Pentapetalae</taxon>
        <taxon>rosids</taxon>
        <taxon>malvids</taxon>
        <taxon>Malvales</taxon>
        <taxon>Malvaceae</taxon>
        <taxon>Malvoideae</taxon>
        <taxon>Hibiscus</taxon>
    </lineage>
</organism>
<comment type="similarity">
    <text evidence="2 18">Belongs to the GHMP kinase family. Mevalonate kinase subfamily.</text>
</comment>
<keyword evidence="9 18" id="KW-0418">Kinase</keyword>
<protein>
    <recommendedName>
        <fullName evidence="3 18">Mevalonate kinase</fullName>
        <shortName evidence="18">MK</shortName>
        <ecNumber evidence="3 18">2.7.1.36</ecNumber>
    </recommendedName>
</protein>
<comment type="subcellular location">
    <subcellularLocation>
        <location evidence="1 18">Cytoplasm</location>
    </subcellularLocation>
</comment>
<keyword evidence="12 18" id="KW-0752">Steroid biosynthesis</keyword>
<feature type="domain" description="GHMP kinase C-terminal" evidence="20">
    <location>
        <begin position="289"/>
        <end position="344"/>
    </location>
</feature>
<dbReference type="UniPathway" id="UPA00057">
    <property type="reaction ID" value="UER00098"/>
</dbReference>
<evidence type="ECO:0000256" key="8">
    <source>
        <dbReference type="ARBA" id="ARBA00022741"/>
    </source>
</evidence>
<dbReference type="EMBL" id="VEPZ02000079">
    <property type="protein sequence ID" value="KAE8734016.1"/>
    <property type="molecule type" value="Genomic_DNA"/>
</dbReference>
<evidence type="ECO:0000256" key="7">
    <source>
        <dbReference type="ARBA" id="ARBA00022723"/>
    </source>
</evidence>
<evidence type="ECO:0000256" key="5">
    <source>
        <dbReference type="ARBA" id="ARBA00022516"/>
    </source>
</evidence>
<dbReference type="AlphaFoldDB" id="A0A6A3CY15"/>
<keyword evidence="16 18" id="KW-0753">Steroid metabolism</keyword>
<keyword evidence="6 18" id="KW-0808">Transferase</keyword>
<evidence type="ECO:0000256" key="3">
    <source>
        <dbReference type="ARBA" id="ARBA00012103"/>
    </source>
</evidence>
<name>A0A6A3CY15_HIBSY</name>
<keyword evidence="5 18" id="KW-0444">Lipid biosynthesis</keyword>
<dbReference type="SUPFAM" id="SSF55060">
    <property type="entry name" value="GHMP Kinase, C-terminal domain"/>
    <property type="match status" value="1"/>
</dbReference>
<evidence type="ECO:0000256" key="6">
    <source>
        <dbReference type="ARBA" id="ARBA00022679"/>
    </source>
</evidence>
<dbReference type="OrthoDB" id="1652964at2759"/>
<accession>A0A6A3CY15</accession>
<dbReference type="SUPFAM" id="SSF54211">
    <property type="entry name" value="Ribosomal protein S5 domain 2-like"/>
    <property type="match status" value="1"/>
</dbReference>
<evidence type="ECO:0000313" key="21">
    <source>
        <dbReference type="EMBL" id="KAE8734016.1"/>
    </source>
</evidence>
<dbReference type="GO" id="GO:0046872">
    <property type="term" value="F:metal ion binding"/>
    <property type="evidence" value="ECO:0007669"/>
    <property type="project" value="UniProtKB-KW"/>
</dbReference>
<comment type="catalytic activity">
    <reaction evidence="18">
        <text>(R)-mevalonate + ATP = (R)-5-phosphomevalonate + ADP + H(+)</text>
        <dbReference type="Rhea" id="RHEA:17065"/>
        <dbReference type="ChEBI" id="CHEBI:15378"/>
        <dbReference type="ChEBI" id="CHEBI:30616"/>
        <dbReference type="ChEBI" id="CHEBI:36464"/>
        <dbReference type="ChEBI" id="CHEBI:58146"/>
        <dbReference type="ChEBI" id="CHEBI:456216"/>
        <dbReference type="EC" id="2.7.1.36"/>
    </reaction>
</comment>
<comment type="pathway">
    <text evidence="17 18">Isoprenoid biosynthesis; isopentenyl diphosphate biosynthesis via mevalonate pathway; isopentenyl diphosphate from (R)-mevalonate: step 1/3.</text>
</comment>
<comment type="caution">
    <text evidence="21">The sequence shown here is derived from an EMBL/GenBank/DDBJ whole genome shotgun (WGS) entry which is preliminary data.</text>
</comment>
<keyword evidence="14 18" id="KW-0443">Lipid metabolism</keyword>
<evidence type="ECO:0000256" key="4">
    <source>
        <dbReference type="ARBA" id="ARBA00022490"/>
    </source>
</evidence>
<evidence type="ECO:0000256" key="1">
    <source>
        <dbReference type="ARBA" id="ARBA00004496"/>
    </source>
</evidence>
<dbReference type="PRINTS" id="PR00959">
    <property type="entry name" value="MEVGALKINASE"/>
</dbReference>
<dbReference type="InterPro" id="IPR006203">
    <property type="entry name" value="GHMP_knse_ATP-bd_CS"/>
</dbReference>
<evidence type="ECO:0000256" key="16">
    <source>
        <dbReference type="ARBA" id="ARBA00023221"/>
    </source>
</evidence>
<evidence type="ECO:0000256" key="15">
    <source>
        <dbReference type="ARBA" id="ARBA00023166"/>
    </source>
</evidence>
<dbReference type="GO" id="GO:0016126">
    <property type="term" value="P:sterol biosynthetic process"/>
    <property type="evidence" value="ECO:0007669"/>
    <property type="project" value="UniProtKB-KW"/>
</dbReference>
<keyword evidence="8 18" id="KW-0547">Nucleotide-binding</keyword>
<evidence type="ECO:0000256" key="2">
    <source>
        <dbReference type="ARBA" id="ARBA00006495"/>
    </source>
</evidence>
<evidence type="ECO:0000256" key="14">
    <source>
        <dbReference type="ARBA" id="ARBA00023098"/>
    </source>
</evidence>
<evidence type="ECO:0000256" key="13">
    <source>
        <dbReference type="ARBA" id="ARBA00023011"/>
    </source>
</evidence>
<dbReference type="GO" id="GO:0005829">
    <property type="term" value="C:cytosol"/>
    <property type="evidence" value="ECO:0007669"/>
    <property type="project" value="TreeGrafter"/>
</dbReference>
<evidence type="ECO:0000256" key="18">
    <source>
        <dbReference type="RuleBase" id="RU363087"/>
    </source>
</evidence>
<dbReference type="GO" id="GO:0019287">
    <property type="term" value="P:isopentenyl diphosphate biosynthetic process, mevalonate pathway"/>
    <property type="evidence" value="ECO:0007669"/>
    <property type="project" value="UniProtKB-UniPathway"/>
</dbReference>
<feature type="domain" description="GHMP kinase N-terminal" evidence="19">
    <location>
        <begin position="118"/>
        <end position="207"/>
    </location>
</feature>
<evidence type="ECO:0000259" key="19">
    <source>
        <dbReference type="Pfam" id="PF00288"/>
    </source>
</evidence>
<dbReference type="Pfam" id="PF08544">
    <property type="entry name" value="GHMP_kinases_C"/>
    <property type="match status" value="1"/>
</dbReference>
<dbReference type="PANTHER" id="PTHR43290:SF2">
    <property type="entry name" value="MEVALONATE KINASE"/>
    <property type="match status" value="1"/>
</dbReference>
<evidence type="ECO:0000256" key="10">
    <source>
        <dbReference type="ARBA" id="ARBA00022840"/>
    </source>
</evidence>
<dbReference type="GO" id="GO:0004496">
    <property type="term" value="F:mevalonate kinase activity"/>
    <property type="evidence" value="ECO:0007669"/>
    <property type="project" value="UniProtKB-EC"/>
</dbReference>
<evidence type="ECO:0000256" key="9">
    <source>
        <dbReference type="ARBA" id="ARBA00022777"/>
    </source>
</evidence>
<dbReference type="InterPro" id="IPR013750">
    <property type="entry name" value="GHMP_kinase_C_dom"/>
</dbReference>
<keyword evidence="11" id="KW-0460">Magnesium</keyword>
<gene>
    <name evidence="21" type="ORF">F3Y22_tig00000889pilonHSYRG00010</name>
</gene>
<dbReference type="Gene3D" id="3.30.230.10">
    <property type="match status" value="1"/>
</dbReference>
<dbReference type="InterPro" id="IPR014721">
    <property type="entry name" value="Ribsml_uS5_D2-typ_fold_subgr"/>
</dbReference>
<proteinExistence type="inferred from homology"/>
<evidence type="ECO:0000256" key="11">
    <source>
        <dbReference type="ARBA" id="ARBA00022842"/>
    </source>
</evidence>
<reference evidence="21" key="1">
    <citation type="submission" date="2019-09" db="EMBL/GenBank/DDBJ databases">
        <title>Draft genome information of white flower Hibiscus syriacus.</title>
        <authorList>
            <person name="Kim Y.-M."/>
        </authorList>
    </citation>
    <scope>NUCLEOTIDE SEQUENCE [LARGE SCALE GENOMIC DNA]</scope>
    <source>
        <strain evidence="21">YM2019G1</strain>
    </source>
</reference>
<evidence type="ECO:0000259" key="20">
    <source>
        <dbReference type="Pfam" id="PF08544"/>
    </source>
</evidence>
<dbReference type="NCBIfam" id="TIGR00549">
    <property type="entry name" value="mevalon_kin"/>
    <property type="match status" value="1"/>
</dbReference>
<keyword evidence="22" id="KW-1185">Reference proteome</keyword>
<dbReference type="EC" id="2.7.1.36" evidence="3 18"/>
<dbReference type="PANTHER" id="PTHR43290">
    <property type="entry name" value="MEVALONATE KINASE"/>
    <property type="match status" value="1"/>
</dbReference>
<dbReference type="InterPro" id="IPR020568">
    <property type="entry name" value="Ribosomal_Su5_D2-typ_SF"/>
</dbReference>
<dbReference type="Proteomes" id="UP000436088">
    <property type="component" value="Unassembled WGS sequence"/>
</dbReference>
<keyword evidence="10 18" id="KW-0067">ATP-binding</keyword>
<dbReference type="InterPro" id="IPR006205">
    <property type="entry name" value="Mev_gal_kin"/>
</dbReference>
<keyword evidence="4 18" id="KW-0963">Cytoplasm</keyword>
<evidence type="ECO:0000256" key="17">
    <source>
        <dbReference type="ARBA" id="ARBA00029438"/>
    </source>
</evidence>
<dbReference type="Gene3D" id="3.30.70.890">
    <property type="entry name" value="GHMP kinase, C-terminal domain"/>
    <property type="match status" value="1"/>
</dbReference>
<dbReference type="GO" id="GO:0005524">
    <property type="term" value="F:ATP binding"/>
    <property type="evidence" value="ECO:0007669"/>
    <property type="project" value="UniProtKB-KW"/>
</dbReference>
<evidence type="ECO:0000313" key="22">
    <source>
        <dbReference type="Proteomes" id="UP000436088"/>
    </source>
</evidence>
<keyword evidence="15 18" id="KW-1207">Sterol metabolism</keyword>
<dbReference type="FunFam" id="3.30.70.890:FF:000003">
    <property type="entry name" value="Mevalonate kinase"/>
    <property type="match status" value="1"/>
</dbReference>
<dbReference type="PROSITE" id="PS00627">
    <property type="entry name" value="GHMP_KINASES_ATP"/>
    <property type="match status" value="1"/>
</dbReference>
<dbReference type="FunFam" id="3.30.230.10:FF:000027">
    <property type="entry name" value="Mevalonate kinase"/>
    <property type="match status" value="1"/>
</dbReference>
<sequence>MEVTARAPGKIILAGEHAVVHGCTAVASSIDLYTSVSLRLRSEGEGTIKLLNDTGLDFSWSIARIKEVLSHLGSPFSSTPTSCSLETVKSLAALVDEKSFPESKIGLASGVYAFLWLYTSILGFKPATVIVSSELPVGAGLGSSAAYCVALSAALLALSDSVKMDVSQKGWFTFKAKAELVNKWAFEGEKIIHGRPSGVDNSVSTFGNVIKFKTGVMTRIDSNMPLRMLITNTKVGRDTKALVANVSARKLRHPGAMSSVLNAIEAISDEWSTIIQSHAVDDLCLSANEEKLAELMEMNQGLLFSIGVSHASIETILQTAMEYKLASKLTGAGGGGCVLTLLPSHVSGAVVDKLVEELESFGFQCFTAGIGGNGVQISFGHSS</sequence>
<dbReference type="InterPro" id="IPR036554">
    <property type="entry name" value="GHMP_kinase_C_sf"/>
</dbReference>
<dbReference type="InterPro" id="IPR006204">
    <property type="entry name" value="GHMP_kinase_N_dom"/>
</dbReference>
<keyword evidence="7" id="KW-0479">Metal-binding</keyword>
<keyword evidence="13 18" id="KW-0756">Sterol biosynthesis</keyword>